<evidence type="ECO:0000313" key="1">
    <source>
        <dbReference type="EMBL" id="CAB3249152.1"/>
    </source>
</evidence>
<reference evidence="1 2" key="1">
    <citation type="submission" date="2020-04" db="EMBL/GenBank/DDBJ databases">
        <authorList>
            <person name="Wallbank WR R."/>
            <person name="Pardo Diaz C."/>
            <person name="Kozak K."/>
            <person name="Martin S."/>
            <person name="Jiggins C."/>
            <person name="Moest M."/>
            <person name="Warren A I."/>
            <person name="Byers J.R.P. K."/>
            <person name="Montejo-Kovacevich G."/>
            <person name="Yen C E."/>
        </authorList>
    </citation>
    <scope>NUCLEOTIDE SEQUENCE [LARGE SCALE GENOMIC DNA]</scope>
</reference>
<accession>A0A8S1AMS1</accession>
<comment type="caution">
    <text evidence="1">The sequence shown here is derived from an EMBL/GenBank/DDBJ whole genome shotgun (WGS) entry which is preliminary data.</text>
</comment>
<keyword evidence="2" id="KW-1185">Reference proteome</keyword>
<evidence type="ECO:0000313" key="2">
    <source>
        <dbReference type="Proteomes" id="UP000494106"/>
    </source>
</evidence>
<gene>
    <name evidence="1" type="ORF">APLA_LOCUS11996</name>
</gene>
<dbReference type="EMBL" id="CADEBC010000537">
    <property type="protein sequence ID" value="CAB3249152.1"/>
    <property type="molecule type" value="Genomic_DNA"/>
</dbReference>
<organism evidence="1 2">
    <name type="scientific">Arctia plantaginis</name>
    <name type="common">Wood tiger moth</name>
    <name type="synonym">Phalaena plantaginis</name>
    <dbReference type="NCBI Taxonomy" id="874455"/>
    <lineage>
        <taxon>Eukaryota</taxon>
        <taxon>Metazoa</taxon>
        <taxon>Ecdysozoa</taxon>
        <taxon>Arthropoda</taxon>
        <taxon>Hexapoda</taxon>
        <taxon>Insecta</taxon>
        <taxon>Pterygota</taxon>
        <taxon>Neoptera</taxon>
        <taxon>Endopterygota</taxon>
        <taxon>Lepidoptera</taxon>
        <taxon>Glossata</taxon>
        <taxon>Ditrysia</taxon>
        <taxon>Noctuoidea</taxon>
        <taxon>Erebidae</taxon>
        <taxon>Arctiinae</taxon>
        <taxon>Arctia</taxon>
    </lineage>
</organism>
<sequence>MTTMTGVRTPLALNLSDVTERGRYTFVEGERMQHMKGVSGHWLENRVGHEGLDIIDCPSLEKAMNRLNLLELEPDDIRMCVKPINQEAHTYSYRVDTAIMTTVGLNCGWVSSFRPLTNVVQQAPPFGWGLRVHSRNFQTGEYTMVLAAPYPLVEVDELFVVTGPEGAETCRLAAMRRNECCVTMENKRRKFLLVTGSGEETIQIAGVEMALNQFQYMCHRCWVAGRRQQARLEQEQNQELVSPEQLQPTSVPTYRFIKVLLLVDHSVYVPEKARLCTHHINTNDWSSLYDNGETIFTPDHLKDMIDTLRDAYKHKTNTDFDNVNNIIDSSTQLCARPYVCVWQ</sequence>
<dbReference type="AlphaFoldDB" id="A0A8S1AMS1"/>
<proteinExistence type="predicted"/>
<dbReference type="OrthoDB" id="10046738at2759"/>
<protein>
    <submittedName>
        <fullName evidence="1">Uncharacterized protein</fullName>
    </submittedName>
</protein>
<name>A0A8S1AMS1_ARCPL</name>
<dbReference type="Proteomes" id="UP000494106">
    <property type="component" value="Unassembled WGS sequence"/>
</dbReference>